<gene>
    <name evidence="5" type="ORF">ACFFH4_10895</name>
</gene>
<dbReference type="GO" id="GO:0016740">
    <property type="term" value="F:transferase activity"/>
    <property type="evidence" value="ECO:0007669"/>
    <property type="project" value="UniProtKB-KW"/>
</dbReference>
<evidence type="ECO:0000313" key="6">
    <source>
        <dbReference type="Proteomes" id="UP001589833"/>
    </source>
</evidence>
<keyword evidence="6" id="KW-1185">Reference proteome</keyword>
<dbReference type="RefSeq" id="WP_273841373.1">
    <property type="nucleotide sequence ID" value="NZ_JAQQWT010000004.1"/>
</dbReference>
<feature type="domain" description="Rhodanese" evidence="4">
    <location>
        <begin position="46"/>
        <end position="153"/>
    </location>
</feature>
<dbReference type="Gene3D" id="3.40.250.10">
    <property type="entry name" value="Rhodanese-like domain"/>
    <property type="match status" value="2"/>
</dbReference>
<dbReference type="EC" id="2.8.1.1" evidence="1"/>
<comment type="caution">
    <text evidence="5">The sequence shown here is derived from an EMBL/GenBank/DDBJ whole genome shotgun (WGS) entry which is preliminary data.</text>
</comment>
<dbReference type="InterPro" id="IPR001763">
    <property type="entry name" value="Rhodanese-like_dom"/>
</dbReference>
<evidence type="ECO:0000256" key="3">
    <source>
        <dbReference type="ARBA" id="ARBA00047549"/>
    </source>
</evidence>
<dbReference type="SUPFAM" id="SSF52821">
    <property type="entry name" value="Rhodanese/Cell cycle control phosphatase"/>
    <property type="match status" value="2"/>
</dbReference>
<organism evidence="5 6">
    <name type="scientific">Halalkalibacter alkalisediminis</name>
    <dbReference type="NCBI Taxonomy" id="935616"/>
    <lineage>
        <taxon>Bacteria</taxon>
        <taxon>Bacillati</taxon>
        <taxon>Bacillota</taxon>
        <taxon>Bacilli</taxon>
        <taxon>Bacillales</taxon>
        <taxon>Bacillaceae</taxon>
        <taxon>Halalkalibacter</taxon>
    </lineage>
</organism>
<dbReference type="InterPro" id="IPR036873">
    <property type="entry name" value="Rhodanese-like_dom_sf"/>
</dbReference>
<feature type="domain" description="Rhodanese" evidence="4">
    <location>
        <begin position="183"/>
        <end position="296"/>
    </location>
</feature>
<dbReference type="Pfam" id="PF00581">
    <property type="entry name" value="Rhodanese"/>
    <property type="match status" value="2"/>
</dbReference>
<dbReference type="PANTHER" id="PTHR43855:SF1">
    <property type="entry name" value="THIOSULFATE SULFURTRANSFERASE"/>
    <property type="match status" value="1"/>
</dbReference>
<comment type="catalytic activity">
    <reaction evidence="3">
        <text>thiosulfate + hydrogen cyanide = thiocyanate + sulfite + 2 H(+)</text>
        <dbReference type="Rhea" id="RHEA:16881"/>
        <dbReference type="ChEBI" id="CHEBI:15378"/>
        <dbReference type="ChEBI" id="CHEBI:17359"/>
        <dbReference type="ChEBI" id="CHEBI:18022"/>
        <dbReference type="ChEBI" id="CHEBI:18407"/>
        <dbReference type="ChEBI" id="CHEBI:33542"/>
        <dbReference type="EC" id="2.8.1.1"/>
    </reaction>
</comment>
<dbReference type="PROSITE" id="PS50206">
    <property type="entry name" value="RHODANESE_3"/>
    <property type="match status" value="2"/>
</dbReference>
<dbReference type="InterPro" id="IPR051126">
    <property type="entry name" value="Thiosulfate_sulfurtransferase"/>
</dbReference>
<dbReference type="CDD" id="cd01449">
    <property type="entry name" value="TST_Repeat_2"/>
    <property type="match status" value="1"/>
</dbReference>
<dbReference type="CDD" id="cd01448">
    <property type="entry name" value="TST_Repeat_1"/>
    <property type="match status" value="1"/>
</dbReference>
<dbReference type="EMBL" id="JBHLTR010000013">
    <property type="protein sequence ID" value="MFC0559554.1"/>
    <property type="molecule type" value="Genomic_DNA"/>
</dbReference>
<keyword evidence="5" id="KW-0808">Transferase</keyword>
<protein>
    <recommendedName>
        <fullName evidence="1">thiosulfate sulfurtransferase</fullName>
        <ecNumber evidence="1">2.8.1.1</ecNumber>
    </recommendedName>
</protein>
<dbReference type="PROSITE" id="PS00380">
    <property type="entry name" value="RHODANESE_1"/>
    <property type="match status" value="1"/>
</dbReference>
<sequence length="308" mass="35150">MKILAILLLFIVVTSFGLKELGFAQSLDYSNAPILMTVEDVEKTLKDENRLIVDVRKEGYASGHIPGAISFDMELLIDKEHPVEGHLIQEEAFEKIMREHGVNNDQTVIIYDQGRETDATRLFYALEYFGHKDVRVLDGGFTAWEAANKKTETQTFDAERGDFSAKENRELRMEKEEVKQVIGKENVVLLDVRSPGEYKGEDVRSKRGGHIPSAVNLEWTNVLTEEDVSRFKSADEIETLLEAEGVKKDKKVVVYCQKANRASHMYFTLRLLGYEDLSVYEGSWEEWGNDPKTPIIDPSKVNRELRSL</sequence>
<keyword evidence="2" id="KW-0677">Repeat</keyword>
<dbReference type="SMART" id="SM00450">
    <property type="entry name" value="RHOD"/>
    <property type="match status" value="2"/>
</dbReference>
<dbReference type="InterPro" id="IPR001307">
    <property type="entry name" value="Thiosulphate_STrfase_CS"/>
</dbReference>
<accession>A0ABV6NFT3</accession>
<dbReference type="PANTHER" id="PTHR43855">
    <property type="entry name" value="THIOSULFATE SULFURTRANSFERASE"/>
    <property type="match status" value="1"/>
</dbReference>
<dbReference type="Proteomes" id="UP001589833">
    <property type="component" value="Unassembled WGS sequence"/>
</dbReference>
<name>A0ABV6NFT3_9BACI</name>
<evidence type="ECO:0000259" key="4">
    <source>
        <dbReference type="PROSITE" id="PS50206"/>
    </source>
</evidence>
<proteinExistence type="predicted"/>
<reference evidence="5 6" key="1">
    <citation type="submission" date="2024-09" db="EMBL/GenBank/DDBJ databases">
        <authorList>
            <person name="Sun Q."/>
            <person name="Mori K."/>
        </authorList>
    </citation>
    <scope>NUCLEOTIDE SEQUENCE [LARGE SCALE GENOMIC DNA]</scope>
    <source>
        <strain evidence="5 6">NCAIM B.02301</strain>
    </source>
</reference>
<evidence type="ECO:0000256" key="2">
    <source>
        <dbReference type="ARBA" id="ARBA00022737"/>
    </source>
</evidence>
<evidence type="ECO:0000313" key="5">
    <source>
        <dbReference type="EMBL" id="MFC0559554.1"/>
    </source>
</evidence>
<evidence type="ECO:0000256" key="1">
    <source>
        <dbReference type="ARBA" id="ARBA00012245"/>
    </source>
</evidence>